<keyword evidence="1" id="KW-1133">Transmembrane helix</keyword>
<keyword evidence="1" id="KW-0812">Transmembrane</keyword>
<accession>A0A1H5TD64</accession>
<sequence length="173" mass="19057">MRFTIKEMILISLIAAISVITKPYLKILAGPLPIAGILVGCIYMMWIVLIAFFINKKFCATLFSLIQAILVLILGFAGKWGFWVLITYPLSGIAVDLIFFIKINEFLKAILSGGLANFVGSLLAMLIFASKVNDKFFMLLVSFFTGALGGAIALGLYNFVKRAVYTKAEEILK</sequence>
<feature type="transmembrane region" description="Helical" evidence="1">
    <location>
        <begin position="82"/>
        <end position="103"/>
    </location>
</feature>
<dbReference type="Proteomes" id="UP000242850">
    <property type="component" value="Unassembled WGS sequence"/>
</dbReference>
<keyword evidence="1" id="KW-0472">Membrane</keyword>
<dbReference type="EMBL" id="FNUK01000005">
    <property type="protein sequence ID" value="SEF60736.1"/>
    <property type="molecule type" value="Genomic_DNA"/>
</dbReference>
<organism evidence="2 3">
    <name type="scientific">Caloramator fervidus</name>
    <dbReference type="NCBI Taxonomy" id="29344"/>
    <lineage>
        <taxon>Bacteria</taxon>
        <taxon>Bacillati</taxon>
        <taxon>Bacillota</taxon>
        <taxon>Clostridia</taxon>
        <taxon>Eubacteriales</taxon>
        <taxon>Clostridiaceae</taxon>
        <taxon>Caloramator</taxon>
    </lineage>
</organism>
<protein>
    <submittedName>
        <fullName evidence="2">ABC-type cobalt transport system, permease component</fullName>
    </submittedName>
</protein>
<gene>
    <name evidence="2" type="ORF">SAMN05660865_00608</name>
</gene>
<dbReference type="AlphaFoldDB" id="A0A1H5TD64"/>
<dbReference type="OrthoDB" id="1707612at2"/>
<dbReference type="InterPro" id="IPR017195">
    <property type="entry name" value="ABC_thiamin-permease_prd"/>
</dbReference>
<evidence type="ECO:0000313" key="2">
    <source>
        <dbReference type="EMBL" id="SEF60736.1"/>
    </source>
</evidence>
<evidence type="ECO:0000256" key="1">
    <source>
        <dbReference type="SAM" id="Phobius"/>
    </source>
</evidence>
<feature type="transmembrane region" description="Helical" evidence="1">
    <location>
        <begin position="136"/>
        <end position="157"/>
    </location>
</feature>
<feature type="transmembrane region" description="Helical" evidence="1">
    <location>
        <begin position="31"/>
        <end position="53"/>
    </location>
</feature>
<evidence type="ECO:0000313" key="3">
    <source>
        <dbReference type="Proteomes" id="UP000242850"/>
    </source>
</evidence>
<proteinExistence type="predicted"/>
<feature type="transmembrane region" description="Helical" evidence="1">
    <location>
        <begin position="110"/>
        <end position="130"/>
    </location>
</feature>
<dbReference type="RefSeq" id="WP_103895610.1">
    <property type="nucleotide sequence ID" value="NZ_FNUK01000005.1"/>
</dbReference>
<reference evidence="3" key="1">
    <citation type="submission" date="2016-10" db="EMBL/GenBank/DDBJ databases">
        <authorList>
            <person name="Varghese N."/>
            <person name="Submissions S."/>
        </authorList>
    </citation>
    <scope>NUCLEOTIDE SEQUENCE [LARGE SCALE GENOMIC DNA]</scope>
    <source>
        <strain evidence="3">DSM 5463</strain>
    </source>
</reference>
<dbReference type="Pfam" id="PF09819">
    <property type="entry name" value="ABC_cobalt"/>
    <property type="match status" value="1"/>
</dbReference>
<feature type="transmembrane region" description="Helical" evidence="1">
    <location>
        <begin position="58"/>
        <end position="76"/>
    </location>
</feature>
<keyword evidence="3" id="KW-1185">Reference proteome</keyword>
<name>A0A1H5TD64_9CLOT</name>